<dbReference type="Gene3D" id="2.170.16.10">
    <property type="entry name" value="Hedgehog/Intein (Hint) domain"/>
    <property type="match status" value="1"/>
</dbReference>
<dbReference type="Pfam" id="PF13403">
    <property type="entry name" value="Hint_2"/>
    <property type="match status" value="1"/>
</dbReference>
<feature type="domain" description="Hedgehog/Intein (Hint)" evidence="1">
    <location>
        <begin position="157"/>
        <end position="302"/>
    </location>
</feature>
<dbReference type="EMBL" id="JBHSWG010000001">
    <property type="protein sequence ID" value="MFC6758785.1"/>
    <property type="molecule type" value="Genomic_DNA"/>
</dbReference>
<proteinExistence type="predicted"/>
<evidence type="ECO:0000313" key="2">
    <source>
        <dbReference type="EMBL" id="MFC6758785.1"/>
    </source>
</evidence>
<gene>
    <name evidence="2" type="ORF">ACFQFQ_03515</name>
</gene>
<dbReference type="SUPFAM" id="SSF51294">
    <property type="entry name" value="Hedgehog/intein (Hint) domain"/>
    <property type="match status" value="1"/>
</dbReference>
<protein>
    <submittedName>
        <fullName evidence="2">Hint domain-containing protein</fullName>
    </submittedName>
</protein>
<evidence type="ECO:0000259" key="1">
    <source>
        <dbReference type="Pfam" id="PF13403"/>
    </source>
</evidence>
<dbReference type="Proteomes" id="UP001596353">
    <property type="component" value="Unassembled WGS sequence"/>
</dbReference>
<organism evidence="2 3">
    <name type="scientific">Sulfitobacter porphyrae</name>
    <dbReference type="NCBI Taxonomy" id="1246864"/>
    <lineage>
        <taxon>Bacteria</taxon>
        <taxon>Pseudomonadati</taxon>
        <taxon>Pseudomonadota</taxon>
        <taxon>Alphaproteobacteria</taxon>
        <taxon>Rhodobacterales</taxon>
        <taxon>Roseobacteraceae</taxon>
        <taxon>Sulfitobacter</taxon>
    </lineage>
</organism>
<dbReference type="InterPro" id="IPR028992">
    <property type="entry name" value="Hedgehog/Intein_dom"/>
</dbReference>
<sequence length="351" mass="37688">MSGEQFLLSGNQIAKFSTAHVTFPGGTSTIRLNGIKTLGDETSRFFLIRTQGEGETIGNGQFFAIHAAVPNASGTLVPSATPLISANFSTPDAYNNTGAGDDYIIFGLFGGSRFVIDLGGFADAGTATFVQGRDVLPGGNGELELSDIASANPDEIVCFCRGTPIRTPDGEVAVENLRPGDMVTTLDNGAQAIRWIATTRVALTPENAALAPIRLRPGALGQGLPLCEIMVSPAHRFLFSGSRCELLLATDQALVAARHLVDGTAIQEVRDLAEVEYWHFMCDRHEIVFAAGSETESFNPGDRAVGAVDEPTRRELFRLFPELRSSILRGMWKTVRPTVRAYEARLLCAVI</sequence>
<dbReference type="InterPro" id="IPR036844">
    <property type="entry name" value="Hint_dom_sf"/>
</dbReference>
<comment type="caution">
    <text evidence="2">The sequence shown here is derived from an EMBL/GenBank/DDBJ whole genome shotgun (WGS) entry which is preliminary data.</text>
</comment>
<reference evidence="3" key="1">
    <citation type="journal article" date="2019" name="Int. J. Syst. Evol. Microbiol.">
        <title>The Global Catalogue of Microorganisms (GCM) 10K type strain sequencing project: providing services to taxonomists for standard genome sequencing and annotation.</title>
        <authorList>
            <consortium name="The Broad Institute Genomics Platform"/>
            <consortium name="The Broad Institute Genome Sequencing Center for Infectious Disease"/>
            <person name="Wu L."/>
            <person name="Ma J."/>
        </authorList>
    </citation>
    <scope>NUCLEOTIDE SEQUENCE [LARGE SCALE GENOMIC DNA]</scope>
    <source>
        <strain evidence="3">CCUG 66188</strain>
    </source>
</reference>
<keyword evidence="3" id="KW-1185">Reference proteome</keyword>
<name>A0ABW2AZB6_9RHOB</name>
<evidence type="ECO:0000313" key="3">
    <source>
        <dbReference type="Proteomes" id="UP001596353"/>
    </source>
</evidence>
<accession>A0ABW2AZB6</accession>